<evidence type="ECO:0000313" key="3">
    <source>
        <dbReference type="Proteomes" id="UP000287470"/>
    </source>
</evidence>
<proteinExistence type="predicted"/>
<dbReference type="OrthoDB" id="8480367at2"/>
<accession>A0A430FUA0</accession>
<gene>
    <name evidence="2" type="ORF">D2E24_0998</name>
</gene>
<comment type="caution">
    <text evidence="2">The sequence shown here is derived from an EMBL/GenBank/DDBJ whole genome shotgun (WGS) entry which is preliminary data.</text>
</comment>
<feature type="compositionally biased region" description="Low complexity" evidence="1">
    <location>
        <begin position="227"/>
        <end position="236"/>
    </location>
</feature>
<dbReference type="AlphaFoldDB" id="A0A430FUA0"/>
<keyword evidence="3" id="KW-1185">Reference proteome</keyword>
<feature type="region of interest" description="Disordered" evidence="1">
    <location>
        <begin position="1"/>
        <end position="46"/>
    </location>
</feature>
<dbReference type="Proteomes" id="UP000287470">
    <property type="component" value="Unassembled WGS sequence"/>
</dbReference>
<dbReference type="Pfam" id="PF12502">
    <property type="entry name" value="DUF3710"/>
    <property type="match status" value="1"/>
</dbReference>
<sequence length="276" mass="29456">MGLFGFGKKKHQDDAVAEPAAEEDKAVAEDAAPAEPVYPTEPSAVYEGRGESYGPWDVADEDVIDYDAHLDLGAYYLPFLQGIGLRIKANRATNQILGATITYGTSGLEIEAFAAPKTMGLWDDVRADLLEGNAAATEQPGVFGTELMLPVTVKGGKTLRTRIVGVDGPRWMLRGIFSGKAAVLPDDPETLALNRFFADIVVDRGSDPLAPRDLIPMHPPVAPAARKAAKAAAEGAADGKEHLDSIPDKPTGPFDSDQQVEVKTTLSRGPMFSEVR</sequence>
<feature type="compositionally biased region" description="Basic and acidic residues" evidence="1">
    <location>
        <begin position="237"/>
        <end position="247"/>
    </location>
</feature>
<name>A0A430FUA0_9BIFI</name>
<dbReference type="InterPro" id="IPR022183">
    <property type="entry name" value="DUF3710"/>
</dbReference>
<evidence type="ECO:0000256" key="1">
    <source>
        <dbReference type="SAM" id="MobiDB-lite"/>
    </source>
</evidence>
<protein>
    <recommendedName>
        <fullName evidence="4">DUF3710 domain-containing protein</fullName>
    </recommendedName>
</protein>
<dbReference type="RefSeq" id="WP_125968255.1">
    <property type="nucleotide sequence ID" value="NZ_QXGK01000008.1"/>
</dbReference>
<feature type="compositionally biased region" description="Polar residues" evidence="1">
    <location>
        <begin position="256"/>
        <end position="267"/>
    </location>
</feature>
<dbReference type="EMBL" id="QXGK01000008">
    <property type="protein sequence ID" value="RSX56708.1"/>
    <property type="molecule type" value="Genomic_DNA"/>
</dbReference>
<evidence type="ECO:0000313" key="2">
    <source>
        <dbReference type="EMBL" id="RSX56708.1"/>
    </source>
</evidence>
<feature type="region of interest" description="Disordered" evidence="1">
    <location>
        <begin position="227"/>
        <end position="276"/>
    </location>
</feature>
<organism evidence="2 3">
    <name type="scientific">Bifidobacterium samirii</name>
    <dbReference type="NCBI Taxonomy" id="2306974"/>
    <lineage>
        <taxon>Bacteria</taxon>
        <taxon>Bacillati</taxon>
        <taxon>Actinomycetota</taxon>
        <taxon>Actinomycetes</taxon>
        <taxon>Bifidobacteriales</taxon>
        <taxon>Bifidobacteriaceae</taxon>
        <taxon>Bifidobacterium</taxon>
    </lineage>
</organism>
<reference evidence="2 3" key="1">
    <citation type="submission" date="2018-09" db="EMBL/GenBank/DDBJ databases">
        <title>Characterization of the phylogenetic diversity of five novel species belonging to the genus Bifidobacterium.</title>
        <authorList>
            <person name="Lugli G.A."/>
            <person name="Duranti S."/>
            <person name="Milani C."/>
        </authorList>
    </citation>
    <scope>NUCLEOTIDE SEQUENCE [LARGE SCALE GENOMIC DNA]</scope>
    <source>
        <strain evidence="2 3">2033B</strain>
    </source>
</reference>
<evidence type="ECO:0008006" key="4">
    <source>
        <dbReference type="Google" id="ProtNLM"/>
    </source>
</evidence>